<evidence type="ECO:0000313" key="3">
    <source>
        <dbReference type="EMBL" id="CAB4906276.1"/>
    </source>
</evidence>
<accession>A0A6J7GGZ0</accession>
<keyword evidence="1" id="KW-0472">Membrane</keyword>
<feature type="transmembrane region" description="Helical" evidence="1">
    <location>
        <begin position="65"/>
        <end position="83"/>
    </location>
</feature>
<name>A0A6J7GGZ0_9ZZZZ</name>
<keyword evidence="1" id="KW-0812">Transmembrane</keyword>
<dbReference type="GO" id="GO:0051537">
    <property type="term" value="F:2 iron, 2 sulfur cluster binding"/>
    <property type="evidence" value="ECO:0007669"/>
    <property type="project" value="InterPro"/>
</dbReference>
<sequence>MTAPDDAQAQVAAVLPGAAMLGLLVPPGSRPEQATALVDDAWTAELLELRALTARTDDRRVLATLWWYSASLVLVGPALAGLVTGRPLSARLADTTLHLVGDLPWAATSRAATGDVVADLGESLAAVVAVVARVGGVREAPLRAIATDALANKLLALGRARGDVAAVTSLAAPLARAAGLPVPRYIEAGGQVFTRRASCCLAWRVPHEVVCTSCPRRDPVERQILLEDTAARMP</sequence>
<dbReference type="EMBL" id="CAFBMQ010000061">
    <property type="protein sequence ID" value="CAB4906276.1"/>
    <property type="molecule type" value="Genomic_DNA"/>
</dbReference>
<feature type="domain" description="Ferric siderophore reductase C-terminal" evidence="2">
    <location>
        <begin position="196"/>
        <end position="216"/>
    </location>
</feature>
<reference evidence="3" key="1">
    <citation type="submission" date="2020-05" db="EMBL/GenBank/DDBJ databases">
        <authorList>
            <person name="Chiriac C."/>
            <person name="Salcher M."/>
            <person name="Ghai R."/>
            <person name="Kavagutti S V."/>
        </authorList>
    </citation>
    <scope>NUCLEOTIDE SEQUENCE</scope>
</reference>
<proteinExistence type="predicted"/>
<gene>
    <name evidence="3" type="ORF">UFOPK3609_00562</name>
</gene>
<keyword evidence="1" id="KW-1133">Transmembrane helix</keyword>
<protein>
    <submittedName>
        <fullName evidence="3">Unannotated protein</fullName>
    </submittedName>
</protein>
<dbReference type="AlphaFoldDB" id="A0A6J7GGZ0"/>
<evidence type="ECO:0000259" key="2">
    <source>
        <dbReference type="Pfam" id="PF11575"/>
    </source>
</evidence>
<dbReference type="Pfam" id="PF11575">
    <property type="entry name" value="FhuF_C"/>
    <property type="match status" value="1"/>
</dbReference>
<organism evidence="3">
    <name type="scientific">freshwater metagenome</name>
    <dbReference type="NCBI Taxonomy" id="449393"/>
    <lineage>
        <taxon>unclassified sequences</taxon>
        <taxon>metagenomes</taxon>
        <taxon>ecological metagenomes</taxon>
    </lineage>
</organism>
<dbReference type="InterPro" id="IPR024726">
    <property type="entry name" value="FhuF_C"/>
</dbReference>
<evidence type="ECO:0000256" key="1">
    <source>
        <dbReference type="SAM" id="Phobius"/>
    </source>
</evidence>